<evidence type="ECO:0000313" key="11">
    <source>
        <dbReference type="EMBL" id="KAK0750023.1"/>
    </source>
</evidence>
<evidence type="ECO:0000256" key="6">
    <source>
        <dbReference type="ARBA" id="ARBA00023235"/>
    </source>
</evidence>
<sequence>MSRCRSPRSPRPILSPTAANPSRTPFCPSRWKDFGGALKGPRDCLWWDRTGDIFRGCNSCSPIWDRLYLQDLTRGFNRFSLSDPFFSSAMATLEAIKYSRGKLLVLDQLRLPHEHHYDEVSTSEEAFDCIRSMRVRGAPAIAIVAALAHAVELQNGSCTATTPEEALAHIDSRLDYLRESRPTAVDLFNAITLLKTAVRAAEIKGLAHPEAKDAILTAYIKAAEEILAKDLRTNTSIGAHGAAWLKQQYNASLDHKISVLTHCNTGSLATSGHGTALGIIRTLHTDGLLKHAYCTETRPYNQGSRLTSFELVYEGIPSTLITDSMACALFGLHRENMNIGAVIVGADRVVRNGDTANKIGTYQLAVLARHHGIKFVVAAPTTSIDLETETGAGIKIEERKREELTQISGAVVNADGSVDTTKTARVAIADQRIGVWNPAFDVTPHALIDAIVTEKGAVVKGADGKFNFSQVMPERWAAVVESGATLSSTAHLIDPQQQQRPLTSSRQHTHDYPPPSYRDALLALHKSLVEIPSTTGSGSEAPVASLLASHLTALGFTTELQLLPPRADVDPSLLRYNVLAWPGNTTSAASRRPRVLLSSHLDVVPPYIPYAISNDAPVSPSTLISGRGSVDAKASVVAQITALTALLAGGAVRPDDLMLLYVVGEETDGDGMKAFSSSPRHVGFDAVIFGEPTENKLACGHKGITTGWIRAKGKAAHSGYPEEGKSATEVLVRALVAVADADLGRSERFGETTFNIGRLEGGVAMNVVAKEAAAEVSVRVAAGEQKTGRDFVVKRVEEILEGVDGEALTSEFAYGYGPVECECDVEGFETIIAKYGTDVPNLRGDHVKYLYGPGTILVAHGDDEALRVGDLEEAVEGYKKIIMHALSKRRD</sequence>
<dbReference type="Gene3D" id="1.20.120.420">
    <property type="entry name" value="translation initiation factor eif-2b, domain 1"/>
    <property type="match status" value="1"/>
</dbReference>
<proteinExistence type="inferred from homology"/>
<dbReference type="InterPro" id="IPR037171">
    <property type="entry name" value="NagB/RpiA_transferase-like"/>
</dbReference>
<dbReference type="FunFam" id="1.20.120.420:FF:000003">
    <property type="entry name" value="Methylthioribose-1-phosphate isomerase"/>
    <property type="match status" value="1"/>
</dbReference>
<dbReference type="InterPro" id="IPR011650">
    <property type="entry name" value="Peptidase_M20_dimer"/>
</dbReference>
<dbReference type="InterPro" id="IPR005251">
    <property type="entry name" value="IF-M1Pi"/>
</dbReference>
<dbReference type="FunFam" id="3.40.50.10470:FF:000003">
    <property type="entry name" value="Methylthioribose-1-phosphate isomerase"/>
    <property type="match status" value="1"/>
</dbReference>
<name>A0AA40F2M7_9PEZI</name>
<evidence type="ECO:0000256" key="8">
    <source>
        <dbReference type="HAMAP-Rule" id="MF_03119"/>
    </source>
</evidence>
<evidence type="ECO:0000256" key="2">
    <source>
        <dbReference type="ARBA" id="ARBA00022490"/>
    </source>
</evidence>
<keyword evidence="4" id="KW-0378">Hydrolase</keyword>
<dbReference type="InterPro" id="IPR027363">
    <property type="entry name" value="M1Pi_N"/>
</dbReference>
<evidence type="ECO:0000256" key="3">
    <source>
        <dbReference type="ARBA" id="ARBA00022605"/>
    </source>
</evidence>
<dbReference type="InterPro" id="IPR042529">
    <property type="entry name" value="IF_2B-like_C"/>
</dbReference>
<dbReference type="EC" id="5.3.1.23" evidence="8"/>
<dbReference type="PANTHER" id="PTHR43475:SF1">
    <property type="entry name" value="METHYLTHIORIBOSE-1-PHOSPHATE ISOMERASE"/>
    <property type="match status" value="1"/>
</dbReference>
<dbReference type="EMBL" id="JAUKUD010000003">
    <property type="protein sequence ID" value="KAK0750023.1"/>
    <property type="molecule type" value="Genomic_DNA"/>
</dbReference>
<comment type="similarity">
    <text evidence="1">Belongs to the peptidase M20A family.</text>
</comment>
<dbReference type="SUPFAM" id="SSF100950">
    <property type="entry name" value="NagB/RpiA/CoA transferase-like"/>
    <property type="match status" value="1"/>
</dbReference>
<dbReference type="CDD" id="cd05652">
    <property type="entry name" value="M20_ArgE_DapE-like_fungal"/>
    <property type="match status" value="1"/>
</dbReference>
<comment type="pathway">
    <text evidence="8">Amino-acid biosynthesis; L-methionine biosynthesis via salvage pathway; L-methionine from S-methyl-5-thio-alpha-D-ribose 1-phosphate: step 1/6.</text>
</comment>
<keyword evidence="7 8" id="KW-0539">Nucleus</keyword>
<dbReference type="PROSITE" id="PS00758">
    <property type="entry name" value="ARGE_DAPE_CPG2_1"/>
    <property type="match status" value="1"/>
</dbReference>
<dbReference type="Gene3D" id="3.30.70.360">
    <property type="match status" value="1"/>
</dbReference>
<reference evidence="11" key="1">
    <citation type="submission" date="2023-06" db="EMBL/GenBank/DDBJ databases">
        <title>Genome-scale phylogeny and comparative genomics of the fungal order Sordariales.</title>
        <authorList>
            <consortium name="Lawrence Berkeley National Laboratory"/>
            <person name="Hensen N."/>
            <person name="Bonometti L."/>
            <person name="Westerberg I."/>
            <person name="Brannstrom I.O."/>
            <person name="Guillou S."/>
            <person name="Cros-Aarteil S."/>
            <person name="Calhoun S."/>
            <person name="Haridas S."/>
            <person name="Kuo A."/>
            <person name="Mondo S."/>
            <person name="Pangilinan J."/>
            <person name="Riley R."/>
            <person name="LaButti K."/>
            <person name="Andreopoulos B."/>
            <person name="Lipzen A."/>
            <person name="Chen C."/>
            <person name="Yanf M."/>
            <person name="Daum C."/>
            <person name="Ng V."/>
            <person name="Clum A."/>
            <person name="Steindorff A."/>
            <person name="Ohm R."/>
            <person name="Martin F."/>
            <person name="Silar P."/>
            <person name="Natvig D."/>
            <person name="Lalanne C."/>
            <person name="Gautier V."/>
            <person name="Ament-velasquez S.L."/>
            <person name="Kruys A."/>
            <person name="Hutchinson M.I."/>
            <person name="Powell A.J."/>
            <person name="Barry K."/>
            <person name="Miller A.N."/>
            <person name="Grigoriev I.V."/>
            <person name="Debuchy R."/>
            <person name="Gladieux P."/>
            <person name="Thoren M.H."/>
            <person name="Johannesson H."/>
        </authorList>
    </citation>
    <scope>NUCLEOTIDE SEQUENCE</scope>
    <source>
        <strain evidence="11">SMH3187-1</strain>
    </source>
</reference>
<keyword evidence="12" id="KW-1185">Reference proteome</keyword>
<dbReference type="InterPro" id="IPR002933">
    <property type="entry name" value="Peptidase_M20"/>
</dbReference>
<comment type="function">
    <text evidence="8">Catalyzes the interconversion of methylthioribose-1-phosphate (MTR-1-P) into methylthioribulose-1-phosphate (MTRu-1-P).</text>
</comment>
<dbReference type="InterPro" id="IPR000649">
    <property type="entry name" value="IF-2B-related"/>
</dbReference>
<dbReference type="AlphaFoldDB" id="A0AA40F2M7"/>
<keyword evidence="5 8" id="KW-0486">Methionine biosynthesis</keyword>
<dbReference type="InterPro" id="IPR036264">
    <property type="entry name" value="Bact_exopeptidase_dim_dom"/>
</dbReference>
<protein>
    <recommendedName>
        <fullName evidence="8">Methylthioribose-1-phosphate isomerase</fullName>
        <shortName evidence="8">M1Pi</shortName>
        <shortName evidence="8">MTR-1-P isomerase</shortName>
        <ecNumber evidence="8">5.3.1.23</ecNumber>
    </recommendedName>
    <alternativeName>
        <fullName evidence="8">S-methyl-5-thioribose-1-phosphate isomerase</fullName>
    </alternativeName>
    <alternativeName>
        <fullName evidence="8">Translation initiation factor eIF-2B subunit alpha/beta/delta-like protein</fullName>
    </alternativeName>
</protein>
<organism evidence="11 12">
    <name type="scientific">Schizothecium vesticola</name>
    <dbReference type="NCBI Taxonomy" id="314040"/>
    <lineage>
        <taxon>Eukaryota</taxon>
        <taxon>Fungi</taxon>
        <taxon>Dikarya</taxon>
        <taxon>Ascomycota</taxon>
        <taxon>Pezizomycotina</taxon>
        <taxon>Sordariomycetes</taxon>
        <taxon>Sordariomycetidae</taxon>
        <taxon>Sordariales</taxon>
        <taxon>Schizotheciaceae</taxon>
        <taxon>Schizothecium</taxon>
    </lineage>
</organism>
<dbReference type="GO" id="GO:0016787">
    <property type="term" value="F:hydrolase activity"/>
    <property type="evidence" value="ECO:0007669"/>
    <property type="project" value="UniProtKB-KW"/>
</dbReference>
<accession>A0AA40F2M7</accession>
<dbReference type="GO" id="GO:0005634">
    <property type="term" value="C:nucleus"/>
    <property type="evidence" value="ECO:0007669"/>
    <property type="project" value="UniProtKB-SubCell"/>
</dbReference>
<feature type="active site" description="Proton donor" evidence="8">
    <location>
        <position position="347"/>
    </location>
</feature>
<dbReference type="GO" id="GO:0046523">
    <property type="term" value="F:S-methyl-5-thioribose-1-phosphate isomerase activity"/>
    <property type="evidence" value="ECO:0007669"/>
    <property type="project" value="UniProtKB-UniRule"/>
</dbReference>
<feature type="region of interest" description="Disordered" evidence="9">
    <location>
        <begin position="1"/>
        <end position="22"/>
    </location>
</feature>
<dbReference type="GO" id="GO:0019509">
    <property type="term" value="P:L-methionine salvage from methylthioadenosine"/>
    <property type="evidence" value="ECO:0007669"/>
    <property type="project" value="UniProtKB-UniRule"/>
</dbReference>
<gene>
    <name evidence="8" type="primary">MRI1</name>
    <name evidence="11" type="ORF">B0T18DRAFT_479830</name>
</gene>
<dbReference type="SUPFAM" id="SSF55031">
    <property type="entry name" value="Bacterial exopeptidase dimerisation domain"/>
    <property type="match status" value="1"/>
</dbReference>
<dbReference type="Gene3D" id="3.40.50.10470">
    <property type="entry name" value="Translation initiation factor eif-2b, domain 2"/>
    <property type="match status" value="1"/>
</dbReference>
<dbReference type="NCBIfam" id="NF004326">
    <property type="entry name" value="PRK05720.1"/>
    <property type="match status" value="1"/>
</dbReference>
<dbReference type="Pfam" id="PF01546">
    <property type="entry name" value="Peptidase_M20"/>
    <property type="match status" value="1"/>
</dbReference>
<dbReference type="NCBIfam" id="TIGR00524">
    <property type="entry name" value="eIF-2B_rel"/>
    <property type="match status" value="1"/>
</dbReference>
<evidence type="ECO:0000256" key="9">
    <source>
        <dbReference type="SAM" id="MobiDB-lite"/>
    </source>
</evidence>
<evidence type="ECO:0000313" key="12">
    <source>
        <dbReference type="Proteomes" id="UP001172155"/>
    </source>
</evidence>
<evidence type="ECO:0000259" key="10">
    <source>
        <dbReference type="Pfam" id="PF07687"/>
    </source>
</evidence>
<dbReference type="InterPro" id="IPR011559">
    <property type="entry name" value="Initiation_fac_2B_a/b/d"/>
</dbReference>
<dbReference type="Pfam" id="PF07687">
    <property type="entry name" value="M20_dimer"/>
    <property type="match status" value="1"/>
</dbReference>
<dbReference type="InterPro" id="IPR001261">
    <property type="entry name" value="ArgE/DapE_CS"/>
</dbReference>
<dbReference type="PANTHER" id="PTHR43475">
    <property type="entry name" value="METHYLTHIORIBOSE-1-PHOSPHATE ISOMERASE"/>
    <property type="match status" value="1"/>
</dbReference>
<dbReference type="HAMAP" id="MF_01678">
    <property type="entry name" value="Salvage_MtnA"/>
    <property type="match status" value="1"/>
</dbReference>
<dbReference type="SUPFAM" id="SSF53187">
    <property type="entry name" value="Zn-dependent exopeptidases"/>
    <property type="match status" value="1"/>
</dbReference>
<keyword evidence="2 8" id="KW-0963">Cytoplasm</keyword>
<keyword evidence="3 8" id="KW-0028">Amino-acid biosynthesis</keyword>
<feature type="domain" description="Peptidase M20 dimerisation" evidence="10">
    <location>
        <begin position="700"/>
        <end position="801"/>
    </location>
</feature>
<keyword evidence="6 8" id="KW-0413">Isomerase</keyword>
<feature type="compositionally biased region" description="Polar residues" evidence="9">
    <location>
        <begin position="490"/>
        <end position="506"/>
    </location>
</feature>
<dbReference type="Proteomes" id="UP001172155">
    <property type="component" value="Unassembled WGS sequence"/>
</dbReference>
<dbReference type="GO" id="GO:0005737">
    <property type="term" value="C:cytoplasm"/>
    <property type="evidence" value="ECO:0007669"/>
    <property type="project" value="UniProtKB-SubCell"/>
</dbReference>
<dbReference type="NCBIfam" id="TIGR00512">
    <property type="entry name" value="salvage_mtnA"/>
    <property type="match status" value="1"/>
</dbReference>
<evidence type="ECO:0000256" key="7">
    <source>
        <dbReference type="ARBA" id="ARBA00023242"/>
    </source>
</evidence>
<comment type="similarity">
    <text evidence="8">Belongs to the eIF-2B alpha/beta/delta subunits family. MtnA subfamily.</text>
</comment>
<evidence type="ECO:0000256" key="5">
    <source>
        <dbReference type="ARBA" id="ARBA00023167"/>
    </source>
</evidence>
<feature type="region of interest" description="Disordered" evidence="9">
    <location>
        <begin position="490"/>
        <end position="514"/>
    </location>
</feature>
<comment type="subcellular location">
    <subcellularLocation>
        <location evidence="8">Cytoplasm</location>
    </subcellularLocation>
    <subcellularLocation>
        <location evidence="8">Nucleus</location>
    </subcellularLocation>
</comment>
<comment type="caution">
    <text evidence="11">The sequence shown here is derived from an EMBL/GenBank/DDBJ whole genome shotgun (WGS) entry which is preliminary data.</text>
</comment>
<dbReference type="Gene3D" id="3.40.630.10">
    <property type="entry name" value="Zn peptidases"/>
    <property type="match status" value="1"/>
</dbReference>
<evidence type="ECO:0000256" key="4">
    <source>
        <dbReference type="ARBA" id="ARBA00022801"/>
    </source>
</evidence>
<evidence type="ECO:0000256" key="1">
    <source>
        <dbReference type="ARBA" id="ARBA00006247"/>
    </source>
</evidence>
<comment type="catalytic activity">
    <reaction evidence="8">
        <text>5-(methylsulfanyl)-alpha-D-ribose 1-phosphate = 5-(methylsulfanyl)-D-ribulose 1-phosphate</text>
        <dbReference type="Rhea" id="RHEA:19989"/>
        <dbReference type="ChEBI" id="CHEBI:58533"/>
        <dbReference type="ChEBI" id="CHEBI:58548"/>
        <dbReference type="EC" id="5.3.1.23"/>
    </reaction>
</comment>
<dbReference type="Pfam" id="PF01008">
    <property type="entry name" value="IF-2B"/>
    <property type="match status" value="1"/>
</dbReference>
<feature type="site" description="Transition state stabilizer" evidence="8">
    <location>
        <position position="263"/>
    </location>
</feature>